<dbReference type="RefSeq" id="WP_280029477.1">
    <property type="nucleotide sequence ID" value="NZ_JAOCKG010000018.1"/>
</dbReference>
<protein>
    <submittedName>
        <fullName evidence="5">AraC family transcriptional regulator</fullName>
    </submittedName>
</protein>
<evidence type="ECO:0000256" key="3">
    <source>
        <dbReference type="ARBA" id="ARBA00023163"/>
    </source>
</evidence>
<keyword evidence="1" id="KW-0805">Transcription regulation</keyword>
<keyword evidence="2" id="KW-0238">DNA-binding</keyword>
<dbReference type="Pfam" id="PF12833">
    <property type="entry name" value="HTH_18"/>
    <property type="match status" value="1"/>
</dbReference>
<dbReference type="PROSITE" id="PS01124">
    <property type="entry name" value="HTH_ARAC_FAMILY_2"/>
    <property type="match status" value="1"/>
</dbReference>
<dbReference type="InterPro" id="IPR018060">
    <property type="entry name" value="HTH_AraC"/>
</dbReference>
<evidence type="ECO:0000313" key="5">
    <source>
        <dbReference type="EMBL" id="MDH2054103.1"/>
    </source>
</evidence>
<keyword evidence="3" id="KW-0804">Transcription</keyword>
<sequence>MGDQLRTTRATDGPLTAEDMLRLMPPDWADIRTEHELAGGVSIGCYDGTPVTDWAVEGTAVPSMGLAIILEGQFGLGFEGGAPLHVKPGTVILHSTDALVPGWDEFKGRRAIRTVDIRFSSDAVRPIWERVLLTAPGGMLADDASVPDRGAHLAALPAWSCIARIAGEILSWRHDRSEIAALYLQGKANEALALTLKHVNDGHRALPQPADRRRLAEAYHRIQRHYADCKTVRQLAQSVGLSEKRLQAGFLSLYGQSVHACLLGARMDAAESLLKRGCSVTDTAYSVGFASLSHFIKAFKAHRGSTPGNWLKGGA</sequence>
<evidence type="ECO:0000259" key="4">
    <source>
        <dbReference type="PROSITE" id="PS01124"/>
    </source>
</evidence>
<dbReference type="Gene3D" id="1.10.10.60">
    <property type="entry name" value="Homeodomain-like"/>
    <property type="match status" value="1"/>
</dbReference>
<feature type="domain" description="HTH araC/xylS-type" evidence="4">
    <location>
        <begin position="216"/>
        <end position="313"/>
    </location>
</feature>
<name>A0AA42WF54_9BURK</name>
<dbReference type="SUPFAM" id="SSF46689">
    <property type="entry name" value="Homeodomain-like"/>
    <property type="match status" value="1"/>
</dbReference>
<organism evidence="5 6">
    <name type="scientific">Achromobacter marplatensis</name>
    <dbReference type="NCBI Taxonomy" id="470868"/>
    <lineage>
        <taxon>Bacteria</taxon>
        <taxon>Pseudomonadati</taxon>
        <taxon>Pseudomonadota</taxon>
        <taxon>Betaproteobacteria</taxon>
        <taxon>Burkholderiales</taxon>
        <taxon>Alcaligenaceae</taxon>
        <taxon>Achromobacter</taxon>
    </lineage>
</organism>
<comment type="caution">
    <text evidence="5">The sequence shown here is derived from an EMBL/GenBank/DDBJ whole genome shotgun (WGS) entry which is preliminary data.</text>
</comment>
<dbReference type="SMART" id="SM00342">
    <property type="entry name" value="HTH_ARAC"/>
    <property type="match status" value="1"/>
</dbReference>
<dbReference type="AlphaFoldDB" id="A0AA42WF54"/>
<dbReference type="PROSITE" id="PS00041">
    <property type="entry name" value="HTH_ARAC_FAMILY_1"/>
    <property type="match status" value="1"/>
</dbReference>
<dbReference type="EMBL" id="JAOCKG010000018">
    <property type="protein sequence ID" value="MDH2054103.1"/>
    <property type="molecule type" value="Genomic_DNA"/>
</dbReference>
<dbReference type="GO" id="GO:0003700">
    <property type="term" value="F:DNA-binding transcription factor activity"/>
    <property type="evidence" value="ECO:0007669"/>
    <property type="project" value="InterPro"/>
</dbReference>
<evidence type="ECO:0000256" key="1">
    <source>
        <dbReference type="ARBA" id="ARBA00023015"/>
    </source>
</evidence>
<dbReference type="InterPro" id="IPR009057">
    <property type="entry name" value="Homeodomain-like_sf"/>
</dbReference>
<dbReference type="PANTHER" id="PTHR47893">
    <property type="entry name" value="REGULATORY PROTEIN PCHR"/>
    <property type="match status" value="1"/>
</dbReference>
<evidence type="ECO:0000313" key="6">
    <source>
        <dbReference type="Proteomes" id="UP001161276"/>
    </source>
</evidence>
<gene>
    <name evidence="5" type="ORF">N5K24_27130</name>
</gene>
<dbReference type="Proteomes" id="UP001161276">
    <property type="component" value="Unassembled WGS sequence"/>
</dbReference>
<evidence type="ECO:0000256" key="2">
    <source>
        <dbReference type="ARBA" id="ARBA00023125"/>
    </source>
</evidence>
<reference evidence="5" key="1">
    <citation type="submission" date="2022-09" db="EMBL/GenBank/DDBJ databases">
        <title>Intensive care unit water sources are persistently colonized with multi-drug resistant bacteria and are the site of extensive horizontal gene transfer of antibiotic resistance genes.</title>
        <authorList>
            <person name="Diorio-Toth L."/>
        </authorList>
    </citation>
    <scope>NUCLEOTIDE SEQUENCE</scope>
    <source>
        <strain evidence="5">GD03676</strain>
    </source>
</reference>
<dbReference type="PANTHER" id="PTHR47893:SF1">
    <property type="entry name" value="REGULATORY PROTEIN PCHR"/>
    <property type="match status" value="1"/>
</dbReference>
<proteinExistence type="predicted"/>
<accession>A0AA42WF54</accession>
<dbReference type="InterPro" id="IPR053142">
    <property type="entry name" value="PchR_regulatory_protein"/>
</dbReference>
<dbReference type="InterPro" id="IPR018062">
    <property type="entry name" value="HTH_AraC-typ_CS"/>
</dbReference>
<dbReference type="GO" id="GO:0043565">
    <property type="term" value="F:sequence-specific DNA binding"/>
    <property type="evidence" value="ECO:0007669"/>
    <property type="project" value="InterPro"/>
</dbReference>